<reference evidence="1 2" key="1">
    <citation type="submission" date="2021-06" db="EMBL/GenBank/DDBJ databases">
        <title>Actinomycetes sequencing.</title>
        <authorList>
            <person name="Shan Q."/>
        </authorList>
    </citation>
    <scope>NUCLEOTIDE SEQUENCE [LARGE SCALE GENOMIC DNA]</scope>
    <source>
        <strain evidence="1 2">NEAU-G5</strain>
    </source>
</reference>
<dbReference type="PANTHER" id="PTHR42815:SF2">
    <property type="entry name" value="FAD-BINDING, PUTATIVE (AFU_ORTHOLOGUE AFUA_6G07600)-RELATED"/>
    <property type="match status" value="1"/>
</dbReference>
<dbReference type="PANTHER" id="PTHR42815">
    <property type="entry name" value="FAD-BINDING, PUTATIVE (AFU_ORTHOLOGUE AFUA_6G07600)-RELATED"/>
    <property type="match status" value="1"/>
</dbReference>
<protein>
    <submittedName>
        <fullName evidence="1">Pyridoxamine 5'-phosphate oxidase family protein</fullName>
    </submittedName>
</protein>
<keyword evidence="2" id="KW-1185">Reference proteome</keyword>
<dbReference type="SUPFAM" id="SSF50475">
    <property type="entry name" value="FMN-binding split barrel"/>
    <property type="match status" value="1"/>
</dbReference>
<evidence type="ECO:0000313" key="1">
    <source>
        <dbReference type="EMBL" id="MBU3064218.1"/>
    </source>
</evidence>
<proteinExistence type="predicted"/>
<name>A0ABS6B1P5_9NOCA</name>
<gene>
    <name evidence="1" type="ORF">KO481_22125</name>
</gene>
<sequence length="81" mass="8804">MFMTLGNIASDPRCGLLILDWETGALLQVTGTAEINWDERTFATDAQCSIDFAVDEVVEIAHAIPLRWGPSELSPANPMLG</sequence>
<dbReference type="EMBL" id="JAHKNI010000007">
    <property type="protein sequence ID" value="MBU3064218.1"/>
    <property type="molecule type" value="Genomic_DNA"/>
</dbReference>
<dbReference type="Proteomes" id="UP000733379">
    <property type="component" value="Unassembled WGS sequence"/>
</dbReference>
<dbReference type="InterPro" id="IPR012349">
    <property type="entry name" value="Split_barrel_FMN-bd"/>
</dbReference>
<dbReference type="Gene3D" id="2.30.110.10">
    <property type="entry name" value="Electron Transport, Fmn-binding Protein, Chain A"/>
    <property type="match status" value="1"/>
</dbReference>
<accession>A0ABS6B1P5</accession>
<comment type="caution">
    <text evidence="1">The sequence shown here is derived from an EMBL/GenBank/DDBJ whole genome shotgun (WGS) entry which is preliminary data.</text>
</comment>
<organism evidence="1 2">
    <name type="scientific">Nocardia albiluteola</name>
    <dbReference type="NCBI Taxonomy" id="2842303"/>
    <lineage>
        <taxon>Bacteria</taxon>
        <taxon>Bacillati</taxon>
        <taxon>Actinomycetota</taxon>
        <taxon>Actinomycetes</taxon>
        <taxon>Mycobacteriales</taxon>
        <taxon>Nocardiaceae</taxon>
        <taxon>Nocardia</taxon>
    </lineage>
</organism>
<evidence type="ECO:0000313" key="2">
    <source>
        <dbReference type="Proteomes" id="UP000733379"/>
    </source>
</evidence>